<dbReference type="AlphaFoldDB" id="A0A8J5FNA7"/>
<evidence type="ECO:0000259" key="1">
    <source>
        <dbReference type="Pfam" id="PF13952"/>
    </source>
</evidence>
<organism evidence="2 3">
    <name type="scientific">Zingiber officinale</name>
    <name type="common">Ginger</name>
    <name type="synonym">Amomum zingiber</name>
    <dbReference type="NCBI Taxonomy" id="94328"/>
    <lineage>
        <taxon>Eukaryota</taxon>
        <taxon>Viridiplantae</taxon>
        <taxon>Streptophyta</taxon>
        <taxon>Embryophyta</taxon>
        <taxon>Tracheophyta</taxon>
        <taxon>Spermatophyta</taxon>
        <taxon>Magnoliopsida</taxon>
        <taxon>Liliopsida</taxon>
        <taxon>Zingiberales</taxon>
        <taxon>Zingiberaceae</taxon>
        <taxon>Zingiber</taxon>
    </lineage>
</organism>
<dbReference type="Pfam" id="PF13952">
    <property type="entry name" value="DUF4216"/>
    <property type="match status" value="1"/>
</dbReference>
<proteinExistence type="predicted"/>
<name>A0A8J5FNA7_ZINOF</name>
<feature type="domain" description="DUF4216" evidence="1">
    <location>
        <begin position="390"/>
        <end position="434"/>
    </location>
</feature>
<dbReference type="InterPro" id="IPR004242">
    <property type="entry name" value="Transposase_21"/>
</dbReference>
<sequence length="521" mass="60471">MDLNGDMDDREDAIDDIDGLLYEQFRDVAQEENGVGEGPNEDAKMFYNLLEDAKAELYPGCKNFTKLSFTIRLYLLKYLYGWSNASFNALLVLLRESMPQLNIPDSLNKTRGMIRDLGLDYKKIDAFPNDCMLYSKDHENDTSCHVCGAPRWIENVEGDRQLEENKKAYKISGKVLRRFPLIPRLQRLFLCSKTAGSLRWHEEERSKDGKLRHPADGEAWKDFDKCHPNFASDSRNIRLGLTNNGFNPFRSMNVSHKTRLNRMTRNSDRCDPCEVGIGHSIGSAKVISLEYKLRSQAHHYILFNHDEVQEFIREHENVITNVKKRKKWSKAKSQGQDFVEWFKNRALMDDVPDHLKELSRGPNTIARCFSSYAINGYRFHTKQHDATRKARNNVEDDKYGLTCAYFNKRCYVDDPFVLASQVHQCFYIEDPFDDNRKYVMKTVPRDFFNMKDDINSNAQELYQSEPSDHAVNLAIVDSNYEVELVRDDMPTTVIENPLLKSNMVESEDELDFDATLSESMD</sequence>
<dbReference type="PANTHER" id="PTHR10775:SF190">
    <property type="entry name" value="TNP2-LIKE TRANSPOSON PROTEIN"/>
    <property type="match status" value="1"/>
</dbReference>
<dbReference type="Proteomes" id="UP000734854">
    <property type="component" value="Unassembled WGS sequence"/>
</dbReference>
<comment type="caution">
    <text evidence="2">The sequence shown here is derived from an EMBL/GenBank/DDBJ whole genome shotgun (WGS) entry which is preliminary data.</text>
</comment>
<evidence type="ECO:0000313" key="3">
    <source>
        <dbReference type="Proteomes" id="UP000734854"/>
    </source>
</evidence>
<gene>
    <name evidence="2" type="ORF">ZIOFF_056110</name>
</gene>
<reference evidence="2 3" key="1">
    <citation type="submission" date="2020-08" db="EMBL/GenBank/DDBJ databases">
        <title>Plant Genome Project.</title>
        <authorList>
            <person name="Zhang R.-G."/>
        </authorList>
    </citation>
    <scope>NUCLEOTIDE SEQUENCE [LARGE SCALE GENOMIC DNA]</scope>
    <source>
        <tissue evidence="2">Rhizome</tissue>
    </source>
</reference>
<dbReference type="EMBL" id="JACMSC010000015">
    <property type="protein sequence ID" value="KAG6487522.1"/>
    <property type="molecule type" value="Genomic_DNA"/>
</dbReference>
<protein>
    <recommendedName>
        <fullName evidence="1">DUF4216 domain-containing protein</fullName>
    </recommendedName>
</protein>
<keyword evidence="3" id="KW-1185">Reference proteome</keyword>
<dbReference type="InterPro" id="IPR025312">
    <property type="entry name" value="DUF4216"/>
</dbReference>
<accession>A0A8J5FNA7</accession>
<dbReference type="Pfam" id="PF02992">
    <property type="entry name" value="Transposase_21"/>
    <property type="match status" value="1"/>
</dbReference>
<dbReference type="PANTHER" id="PTHR10775">
    <property type="entry name" value="OS08G0208400 PROTEIN"/>
    <property type="match status" value="1"/>
</dbReference>
<evidence type="ECO:0000313" key="2">
    <source>
        <dbReference type="EMBL" id="KAG6487522.1"/>
    </source>
</evidence>